<accession>A0ACD1H2F6</accession>
<dbReference type="Proteomes" id="UP000249661">
    <property type="component" value="Unassembled WGS sequence"/>
</dbReference>
<protein>
    <submittedName>
        <fullName evidence="1">Uncharacterized protein</fullName>
    </submittedName>
</protein>
<organism evidence="1 2">
    <name type="scientific">Aspergillus aculeatinus CBS 121060</name>
    <dbReference type="NCBI Taxonomy" id="1448322"/>
    <lineage>
        <taxon>Eukaryota</taxon>
        <taxon>Fungi</taxon>
        <taxon>Dikarya</taxon>
        <taxon>Ascomycota</taxon>
        <taxon>Pezizomycotina</taxon>
        <taxon>Eurotiomycetes</taxon>
        <taxon>Eurotiomycetidae</taxon>
        <taxon>Eurotiales</taxon>
        <taxon>Aspergillaceae</taxon>
        <taxon>Aspergillus</taxon>
        <taxon>Aspergillus subgen. Circumdati</taxon>
    </lineage>
</organism>
<name>A0ACD1H2F6_9EURO</name>
<dbReference type="EMBL" id="KZ824972">
    <property type="protein sequence ID" value="RAH67729.1"/>
    <property type="molecule type" value="Genomic_DNA"/>
</dbReference>
<reference evidence="1" key="1">
    <citation type="submission" date="2018-02" db="EMBL/GenBank/DDBJ databases">
        <title>The genomes of Aspergillus section Nigri reveals drivers in fungal speciation.</title>
        <authorList>
            <consortium name="DOE Joint Genome Institute"/>
            <person name="Vesth T.C."/>
            <person name="Nybo J."/>
            <person name="Theobald S."/>
            <person name="Brandl J."/>
            <person name="Frisvad J.C."/>
            <person name="Nielsen K.F."/>
            <person name="Lyhne E.K."/>
            <person name="Kogle M.E."/>
            <person name="Kuo A."/>
            <person name="Riley R."/>
            <person name="Clum A."/>
            <person name="Nolan M."/>
            <person name="Lipzen A."/>
            <person name="Salamov A."/>
            <person name="Henrissat B."/>
            <person name="Wiebenga A."/>
            <person name="De vries R.P."/>
            <person name="Grigoriev I.V."/>
            <person name="Mortensen U.H."/>
            <person name="Andersen M.R."/>
            <person name="Baker S.E."/>
        </authorList>
    </citation>
    <scope>NUCLEOTIDE SEQUENCE</scope>
    <source>
        <strain evidence="1">CBS 121060</strain>
    </source>
</reference>
<evidence type="ECO:0000313" key="1">
    <source>
        <dbReference type="EMBL" id="RAH67729.1"/>
    </source>
</evidence>
<sequence>MLTLRDAVDKCTGLSGDGKDIAITLAFCLFLVTMTMGLRFYTLVMRRQSFQASDYLALLSLILYYSSAVTVFLALTIGHIGYRTSETPAWRLSIAFKCIYYIRLAYLIGLGLVKCSLLQALQKTFISPPSHFRFAVWTTMVICACWSLSGFLLAFLACHPFKYNWTPNLGEGHCVNQSHVLLGLGIIDSVTSFAIMVLPLPYLLRTNPTRPQKLATAGVYGIGVLYVYPGLYNESVSDATFLIEELISAVAIAILLTVALSKTDLGNFNEAGKMVVVWFTVEWTAAIIVANTCVLAPVFACLGLCQSLRSGANTSLSHPKDGSYLLGSMRTLTTGGSSAPLKPKATLAETGSIQSSRSMMRGLGFCWTEATGQAQQPGSVLALEPGEVRVQTGWSVERSPAKTETTATTTIGT</sequence>
<gene>
    <name evidence="1" type="ORF">BO66DRAFT_430473</name>
</gene>
<proteinExistence type="predicted"/>
<keyword evidence="2" id="KW-1185">Reference proteome</keyword>
<evidence type="ECO:0000313" key="2">
    <source>
        <dbReference type="Proteomes" id="UP000249661"/>
    </source>
</evidence>